<gene>
    <name evidence="1" type="ORF">Acife_2961</name>
</gene>
<protein>
    <recommendedName>
        <fullName evidence="3">PemK family protein</fullName>
    </recommendedName>
</protein>
<dbReference type="EMBL" id="CP002985">
    <property type="protein sequence ID" value="AEM49035.1"/>
    <property type="molecule type" value="Genomic_DNA"/>
</dbReference>
<name>G0JTS0_9PROT</name>
<dbReference type="KEGG" id="afi:Acife_2961"/>
<evidence type="ECO:0000313" key="1">
    <source>
        <dbReference type="EMBL" id="AEM49035.1"/>
    </source>
</evidence>
<dbReference type="Proteomes" id="UP000009220">
    <property type="component" value="Chromosome"/>
</dbReference>
<accession>G0JTS0</accession>
<evidence type="ECO:0008006" key="3">
    <source>
        <dbReference type="Google" id="ProtNLM"/>
    </source>
</evidence>
<dbReference type="HOGENOM" id="CLU_1821184_0_0_6"/>
<dbReference type="AlphaFoldDB" id="G0JTS0"/>
<organism evidence="1 2">
    <name type="scientific">Acidithiobacillus ferrivorans SS3</name>
    <dbReference type="NCBI Taxonomy" id="743299"/>
    <lineage>
        <taxon>Bacteria</taxon>
        <taxon>Pseudomonadati</taxon>
        <taxon>Pseudomonadota</taxon>
        <taxon>Acidithiobacillia</taxon>
        <taxon>Acidithiobacillales</taxon>
        <taxon>Acidithiobacillaceae</taxon>
        <taxon>Acidithiobacillus</taxon>
    </lineage>
</organism>
<proteinExistence type="predicted"/>
<reference evidence="1 2" key="1">
    <citation type="journal article" date="2011" name="J. Bacteriol.">
        <title>Draft genome of the psychrotolerant acidophile Acidithiobacillus ferrivorans SS3.</title>
        <authorList>
            <person name="Liljeqvist M."/>
            <person name="Valdes J."/>
            <person name="Holmes D.S."/>
            <person name="Dopson M."/>
        </authorList>
    </citation>
    <scope>NUCLEOTIDE SEQUENCE [LARGE SCALE GENOMIC DNA]</scope>
    <source>
        <strain evidence="1 2">SS3</strain>
    </source>
</reference>
<sequence length="141" mass="15442">MIPLVPGDIWCHHAYYRDAQNNCRRKYLLVLSDVPGSGDGLVAVFTTKSNGLNTNPPCSLGNPREGYYVGVPGGVLTQESWVAFDSLDFLDEIEVNSLVKVSRTIPTPLLCRVLRCLLQSSDITNLQARHIGNTVARLGCP</sequence>
<dbReference type="STRING" id="743299.Acife_2961"/>
<evidence type="ECO:0000313" key="2">
    <source>
        <dbReference type="Proteomes" id="UP000009220"/>
    </source>
</evidence>